<dbReference type="OMA" id="EDMMSDN"/>
<dbReference type="GO" id="GO:0031777">
    <property type="term" value="F:type 1 melanin-concentrating hormone receptor binding"/>
    <property type="evidence" value="ECO:0007669"/>
    <property type="project" value="TreeGrafter"/>
</dbReference>
<dbReference type="Ensembl" id="ENSEEET00000029274.2">
    <property type="protein sequence ID" value="ENSEEEP00000028936.1"/>
    <property type="gene ID" value="ENSEEEG00000013884.2"/>
</dbReference>
<reference evidence="3" key="2">
    <citation type="journal article" date="2017" name="Sci. Adv.">
        <title>A tail of two voltages: Proteomic comparison of the three electric organs of the electric eel.</title>
        <authorList>
            <person name="Traeger L.L."/>
            <person name="Sabat G."/>
            <person name="Barrett-Wilt G.A."/>
            <person name="Wells G.B."/>
            <person name="Sussman M.R."/>
        </authorList>
    </citation>
    <scope>NUCLEOTIDE SEQUENCE [LARGE SCALE GENOMIC DNA]</scope>
</reference>
<reference evidence="3" key="1">
    <citation type="journal article" date="2014" name="Science">
        <title>Nonhuman genetics. Genomic basis for the convergent evolution of electric organs.</title>
        <authorList>
            <person name="Gallant J.R."/>
            <person name="Traeger L.L."/>
            <person name="Volkening J.D."/>
            <person name="Moffett H."/>
            <person name="Chen P.H."/>
            <person name="Novina C.D."/>
            <person name="Phillips G.N.Jr."/>
            <person name="Anand R."/>
            <person name="Wells G.B."/>
            <person name="Pinch M."/>
            <person name="Guth R."/>
            <person name="Unguez G.A."/>
            <person name="Albert J.S."/>
            <person name="Zakon H.H."/>
            <person name="Samanta M.P."/>
            <person name="Sussman M.R."/>
        </authorList>
    </citation>
    <scope>NUCLEOTIDE SEQUENCE [LARGE SCALE GENOMIC DNA]</scope>
</reference>
<evidence type="ECO:0000313" key="2">
    <source>
        <dbReference type="Ensembl" id="ENSEEEP00000028936.1"/>
    </source>
</evidence>
<proteinExistence type="predicted"/>
<feature type="chain" id="PRO_5021324647" evidence="1">
    <location>
        <begin position="20"/>
        <end position="136"/>
    </location>
</feature>
<dbReference type="GO" id="GO:0045202">
    <property type="term" value="C:synapse"/>
    <property type="evidence" value="ECO:0007669"/>
    <property type="project" value="GOC"/>
</dbReference>
<evidence type="ECO:0000313" key="3">
    <source>
        <dbReference type="Proteomes" id="UP000314983"/>
    </source>
</evidence>
<evidence type="ECO:0000256" key="1">
    <source>
        <dbReference type="SAM" id="SignalP"/>
    </source>
</evidence>
<dbReference type="AlphaFoldDB" id="A0A4W4FXU6"/>
<reference evidence="2" key="5">
    <citation type="submission" date="2025-09" db="UniProtKB">
        <authorList>
            <consortium name="Ensembl"/>
        </authorList>
    </citation>
    <scope>IDENTIFICATION</scope>
</reference>
<dbReference type="Pfam" id="PF05824">
    <property type="entry name" value="Pro-MCH"/>
    <property type="match status" value="1"/>
</dbReference>
<keyword evidence="3" id="KW-1185">Reference proteome</keyword>
<dbReference type="Proteomes" id="UP000314983">
    <property type="component" value="Chromosome 7"/>
</dbReference>
<organism evidence="2 3">
    <name type="scientific">Electrophorus electricus</name>
    <name type="common">Electric eel</name>
    <name type="synonym">Gymnotus electricus</name>
    <dbReference type="NCBI Taxonomy" id="8005"/>
    <lineage>
        <taxon>Eukaryota</taxon>
        <taxon>Metazoa</taxon>
        <taxon>Chordata</taxon>
        <taxon>Craniata</taxon>
        <taxon>Vertebrata</taxon>
        <taxon>Euteleostomi</taxon>
        <taxon>Actinopterygii</taxon>
        <taxon>Neopterygii</taxon>
        <taxon>Teleostei</taxon>
        <taxon>Ostariophysi</taxon>
        <taxon>Gymnotiformes</taxon>
        <taxon>Gymnotoidei</taxon>
        <taxon>Gymnotidae</taxon>
        <taxon>Electrophorus</taxon>
    </lineage>
</organism>
<protein>
    <submittedName>
        <fullName evidence="2">Uncharacterized protein</fullName>
    </submittedName>
</protein>
<reference evidence="2" key="4">
    <citation type="submission" date="2025-08" db="UniProtKB">
        <authorList>
            <consortium name="Ensembl"/>
        </authorList>
    </citation>
    <scope>IDENTIFICATION</scope>
</reference>
<sequence length="136" mass="14840">MINSPCLILALTLLVRCNAHFSSSAEEGGAEQGSLSTAVGGDLVNMAQHGVLSSRRSSLVDGRLADEDKRKSIFVLFMRPGAGSTLPALSPWRQDHTVTGTPRDNYNTNDLIPVARRDLDVLRCMIGRVYRPCWQA</sequence>
<dbReference type="GO" id="GO:0007268">
    <property type="term" value="P:chemical synaptic transmission"/>
    <property type="evidence" value="ECO:0007669"/>
    <property type="project" value="InterPro"/>
</dbReference>
<dbReference type="GeneTree" id="ENSGT01060000250294"/>
<feature type="signal peptide" evidence="1">
    <location>
        <begin position="1"/>
        <end position="19"/>
    </location>
</feature>
<dbReference type="STRING" id="8005.ENSEEEP00000028936"/>
<reference evidence="2" key="3">
    <citation type="submission" date="2020-05" db="EMBL/GenBank/DDBJ databases">
        <title>Electrophorus electricus (electric eel) genome, fEleEle1, primary haplotype.</title>
        <authorList>
            <person name="Myers G."/>
            <person name="Meyer A."/>
            <person name="Fedrigo O."/>
            <person name="Formenti G."/>
            <person name="Rhie A."/>
            <person name="Tracey A."/>
            <person name="Sims Y."/>
            <person name="Jarvis E.D."/>
        </authorList>
    </citation>
    <scope>NUCLEOTIDE SEQUENCE [LARGE SCALE GENOMIC DNA]</scope>
</reference>
<gene>
    <name evidence="2" type="primary">pmch</name>
</gene>
<keyword evidence="1" id="KW-0732">Signal</keyword>
<accession>A0A4W4FXU6</accession>
<dbReference type="PANTHER" id="PTHR12091:SF2">
    <property type="entry name" value="PRO-MCH PRECURSOR"/>
    <property type="match status" value="1"/>
</dbReference>
<dbReference type="GO" id="GO:0030354">
    <property type="term" value="F:melanin-concentrating hormone activity"/>
    <property type="evidence" value="ECO:0007669"/>
    <property type="project" value="InterPro"/>
</dbReference>
<name>A0A4W4FXU6_ELEEL</name>
<dbReference type="InterPro" id="IPR005456">
    <property type="entry name" value="Prepro-melanin_conc_hormone"/>
</dbReference>
<dbReference type="PANTHER" id="PTHR12091">
    <property type="entry name" value="MELANIN-CONCENTRATING HORMONE"/>
    <property type="match status" value="1"/>
</dbReference>